<dbReference type="PANTHER" id="PTHR42813">
    <property type="entry name" value="ZINC-TYPE ALCOHOL DEHYDROGENASE-LIKE"/>
    <property type="match status" value="1"/>
</dbReference>
<comment type="caution">
    <text evidence="5">The sequence shown here is derived from an EMBL/GenBank/DDBJ whole genome shotgun (WGS) entry which is preliminary data.</text>
</comment>
<evidence type="ECO:0000256" key="1">
    <source>
        <dbReference type="ARBA" id="ARBA00001947"/>
    </source>
</evidence>
<evidence type="ECO:0000313" key="6">
    <source>
        <dbReference type="Proteomes" id="UP001216674"/>
    </source>
</evidence>
<dbReference type="SUPFAM" id="SSF50129">
    <property type="entry name" value="GroES-like"/>
    <property type="match status" value="1"/>
</dbReference>
<dbReference type="Pfam" id="PF08240">
    <property type="entry name" value="ADH_N"/>
    <property type="match status" value="1"/>
</dbReference>
<feature type="domain" description="Alcohol dehydrogenase-like N-terminal" evidence="4">
    <location>
        <begin position="25"/>
        <end position="142"/>
    </location>
</feature>
<dbReference type="PANTHER" id="PTHR42813:SF7">
    <property type="entry name" value="ALCOHOL DEHYDROGENASE (ZN-DEPENDENT)-RELATED"/>
    <property type="match status" value="1"/>
</dbReference>
<dbReference type="InterPro" id="IPR011032">
    <property type="entry name" value="GroES-like_sf"/>
</dbReference>
<name>A0ABT6AJH3_9BURK</name>
<evidence type="ECO:0000259" key="4">
    <source>
        <dbReference type="Pfam" id="PF08240"/>
    </source>
</evidence>
<dbReference type="Proteomes" id="UP001216674">
    <property type="component" value="Unassembled WGS sequence"/>
</dbReference>
<comment type="cofactor">
    <cofactor evidence="1">
        <name>Zn(2+)</name>
        <dbReference type="ChEBI" id="CHEBI:29105"/>
    </cofactor>
</comment>
<proteinExistence type="predicted"/>
<evidence type="ECO:0000256" key="2">
    <source>
        <dbReference type="ARBA" id="ARBA00022723"/>
    </source>
</evidence>
<dbReference type="InterPro" id="IPR036291">
    <property type="entry name" value="NAD(P)-bd_dom_sf"/>
</dbReference>
<dbReference type="Gene3D" id="3.90.180.10">
    <property type="entry name" value="Medium-chain alcohol dehydrogenases, catalytic domain"/>
    <property type="match status" value="1"/>
</dbReference>
<organism evidence="5 6">
    <name type="scientific">Cupriavidus basilensis</name>
    <dbReference type="NCBI Taxonomy" id="68895"/>
    <lineage>
        <taxon>Bacteria</taxon>
        <taxon>Pseudomonadati</taxon>
        <taxon>Pseudomonadota</taxon>
        <taxon>Betaproteobacteria</taxon>
        <taxon>Burkholderiales</taxon>
        <taxon>Burkholderiaceae</taxon>
        <taxon>Cupriavidus</taxon>
    </lineage>
</organism>
<dbReference type="InterPro" id="IPR013154">
    <property type="entry name" value="ADH-like_N"/>
</dbReference>
<protein>
    <submittedName>
        <fullName evidence="5">Alcohol dehydrogenase catalytic domain-containing protein</fullName>
    </submittedName>
</protein>
<sequence length="337" mass="35697">MQQLVMKRAGELGWQEVAPPTLNSPQAAIVRPIAVGVCDFDRALVQGRIHLPGPVALGHEIVAEVIETGADVASVSVGMQVVLPLHISCGTCGECGHGRTNCCSSRPLLANYGLGPAGGDWGGGMSDRLLVPFADGMLVPVPAGVSAIDCAAVGCNLVDTYRTIAPFLANYDRPSVLVLSGVAINMSLYAIAAAKALGVEDLILASDTPQHRAWAEQMGARALAYADLGDRSFSILSDNSGSPAMLTEGLKHVAPGGVCTTTTPYFQGFEMPVHTLFAKNITYFTGQPHARALMDQVLERIDKGLIGTTRIPHEVLPWERALEAFGRGEKKRIFVRS</sequence>
<keyword evidence="3" id="KW-0862">Zinc</keyword>
<gene>
    <name evidence="5" type="ORF">P3W85_07255</name>
</gene>
<accession>A0ABT6AJH3</accession>
<dbReference type="EMBL" id="JARJLM010000128">
    <property type="protein sequence ID" value="MDF3832742.1"/>
    <property type="molecule type" value="Genomic_DNA"/>
</dbReference>
<evidence type="ECO:0000313" key="5">
    <source>
        <dbReference type="EMBL" id="MDF3832742.1"/>
    </source>
</evidence>
<reference evidence="5 6" key="1">
    <citation type="submission" date="2023-03" db="EMBL/GenBank/DDBJ databases">
        <title>Draft assemblies of triclosan tolerant bacteria isolated from returned activated sludge.</title>
        <authorList>
            <person name="Van Hamelsveld S."/>
        </authorList>
    </citation>
    <scope>NUCLEOTIDE SEQUENCE [LARGE SCALE GENOMIC DNA]</scope>
    <source>
        <strain evidence="5 6">GW210010_S58</strain>
    </source>
</reference>
<keyword evidence="2" id="KW-0479">Metal-binding</keyword>
<keyword evidence="6" id="KW-1185">Reference proteome</keyword>
<dbReference type="RefSeq" id="WP_276264286.1">
    <property type="nucleotide sequence ID" value="NZ_JARJLM010000128.1"/>
</dbReference>
<evidence type="ECO:0000256" key="3">
    <source>
        <dbReference type="ARBA" id="ARBA00022833"/>
    </source>
</evidence>
<dbReference type="SUPFAM" id="SSF51735">
    <property type="entry name" value="NAD(P)-binding Rossmann-fold domains"/>
    <property type="match status" value="1"/>
</dbReference>
<dbReference type="Gene3D" id="3.40.50.720">
    <property type="entry name" value="NAD(P)-binding Rossmann-like Domain"/>
    <property type="match status" value="1"/>
</dbReference>